<dbReference type="AlphaFoldDB" id="H0E221"/>
<dbReference type="InterPro" id="IPR036410">
    <property type="entry name" value="HSP_DnaJ_Cys-rich_dom_sf"/>
</dbReference>
<feature type="compositionally biased region" description="Pro residues" evidence="1">
    <location>
        <begin position="70"/>
        <end position="79"/>
    </location>
</feature>
<dbReference type="EMBL" id="AGUD01000038">
    <property type="protein sequence ID" value="EHN12280.1"/>
    <property type="molecule type" value="Genomic_DNA"/>
</dbReference>
<reference evidence="2 3" key="1">
    <citation type="journal article" date="2013" name="Biodegradation">
        <title>Quantitative proteomic analysis of ibuprofen-degrading Patulibacter sp. strain I11.</title>
        <authorList>
            <person name="Almeida B."/>
            <person name="Kjeldal H."/>
            <person name="Lolas I."/>
            <person name="Knudsen A.D."/>
            <person name="Carvalho G."/>
            <person name="Nielsen K.L."/>
            <person name="Barreto Crespo M.T."/>
            <person name="Stensballe A."/>
            <person name="Nielsen J.L."/>
        </authorList>
    </citation>
    <scope>NUCLEOTIDE SEQUENCE [LARGE SCALE GENOMIC DNA]</scope>
    <source>
        <strain evidence="2 3">I11</strain>
    </source>
</reference>
<evidence type="ECO:0000313" key="3">
    <source>
        <dbReference type="Proteomes" id="UP000005143"/>
    </source>
</evidence>
<feature type="region of interest" description="Disordered" evidence="1">
    <location>
        <begin position="1"/>
        <end position="45"/>
    </location>
</feature>
<comment type="caution">
    <text evidence="2">The sequence shown here is derived from an EMBL/GenBank/DDBJ whole genome shotgun (WGS) entry which is preliminary data.</text>
</comment>
<organism evidence="2 3">
    <name type="scientific">Patulibacter medicamentivorans</name>
    <dbReference type="NCBI Taxonomy" id="1097667"/>
    <lineage>
        <taxon>Bacteria</taxon>
        <taxon>Bacillati</taxon>
        <taxon>Actinomycetota</taxon>
        <taxon>Thermoleophilia</taxon>
        <taxon>Solirubrobacterales</taxon>
        <taxon>Patulibacteraceae</taxon>
        <taxon>Patulibacter</taxon>
    </lineage>
</organism>
<sequence>MATTQGSRRRPGRRDSEPAEDTGPKPCGPCRGTGRLISGAGGTPHEVACPWCDGTGVAIPGRDAQEHPAEQPPAAPPAA</sequence>
<gene>
    <name evidence="2" type="ORF">PAI11_08340</name>
</gene>
<dbReference type="Proteomes" id="UP000005143">
    <property type="component" value="Unassembled WGS sequence"/>
</dbReference>
<evidence type="ECO:0000313" key="2">
    <source>
        <dbReference type="EMBL" id="EHN12280.1"/>
    </source>
</evidence>
<accession>H0E221</accession>
<keyword evidence="3" id="KW-1185">Reference proteome</keyword>
<protein>
    <submittedName>
        <fullName evidence="2">Uncharacterized protein</fullName>
    </submittedName>
</protein>
<evidence type="ECO:0000256" key="1">
    <source>
        <dbReference type="SAM" id="MobiDB-lite"/>
    </source>
</evidence>
<dbReference type="RefSeq" id="WP_007571242.1">
    <property type="nucleotide sequence ID" value="NZ_AGUD01000038.1"/>
</dbReference>
<name>H0E221_9ACTN</name>
<feature type="region of interest" description="Disordered" evidence="1">
    <location>
        <begin position="60"/>
        <end position="79"/>
    </location>
</feature>
<proteinExistence type="predicted"/>
<dbReference type="OrthoDB" id="5245052at2"/>
<dbReference type="SUPFAM" id="SSF57938">
    <property type="entry name" value="DnaJ/Hsp40 cysteine-rich domain"/>
    <property type="match status" value="1"/>
</dbReference>